<gene>
    <name evidence="2" type="ORF">MNR06_05020</name>
</gene>
<accession>A0ABY4CF70</accession>
<proteinExistence type="predicted"/>
<protein>
    <submittedName>
        <fullName evidence="2">PilZ domain-containing protein</fullName>
    </submittedName>
</protein>
<reference evidence="2" key="1">
    <citation type="submission" date="2022-03" db="EMBL/GenBank/DDBJ databases">
        <title>Genome Identification and Characterization of new species Bdellovibrio reynosense LBG001 sp. nov. from a Mexico soil sample.</title>
        <authorList>
            <person name="Camilli A."/>
            <person name="Ajao Y."/>
            <person name="Guo X."/>
        </authorList>
    </citation>
    <scope>NUCLEOTIDE SEQUENCE</scope>
    <source>
        <strain evidence="2">LBG001</strain>
    </source>
</reference>
<dbReference type="EMBL" id="CP093442">
    <property type="protein sequence ID" value="UOF02311.1"/>
    <property type="molecule type" value="Genomic_DNA"/>
</dbReference>
<evidence type="ECO:0000313" key="2">
    <source>
        <dbReference type="EMBL" id="UOF02311.1"/>
    </source>
</evidence>
<evidence type="ECO:0000259" key="1">
    <source>
        <dbReference type="Pfam" id="PF07238"/>
    </source>
</evidence>
<feature type="domain" description="PilZ" evidence="1">
    <location>
        <begin position="110"/>
        <end position="207"/>
    </location>
</feature>
<dbReference type="RefSeq" id="WP_243539465.1">
    <property type="nucleotide sequence ID" value="NZ_CP093442.1"/>
</dbReference>
<dbReference type="Proteomes" id="UP000830116">
    <property type="component" value="Chromosome"/>
</dbReference>
<organism evidence="2 3">
    <name type="scientific">Bdellovibrio reynosensis</name>
    <dbReference type="NCBI Taxonomy" id="2835041"/>
    <lineage>
        <taxon>Bacteria</taxon>
        <taxon>Pseudomonadati</taxon>
        <taxon>Bdellovibrionota</taxon>
        <taxon>Bdellovibrionia</taxon>
        <taxon>Bdellovibrionales</taxon>
        <taxon>Pseudobdellovibrionaceae</taxon>
        <taxon>Bdellovibrio</taxon>
    </lineage>
</organism>
<sequence length="209" mass="23451">MPSYLQALEGVRWSYTTSAEQLKYFINSHHGELTVIIRADFLSLRAVKAFATWAHQSARLSFIFIAQTIENAAFQLGDGTSKMVFLLENEGSRITLLINRFFSGQVVKCRRQERQAVQSQVMLKKSVYANHSPTGAGVQFLREGQMNDFSQGGAQISVEEGGVREKDFISLMYQNRFGQWVSVESQVRWVVSTSAGEQIIGVQFLAVNA</sequence>
<name>A0ABY4CF70_9BACT</name>
<dbReference type="InterPro" id="IPR009875">
    <property type="entry name" value="PilZ_domain"/>
</dbReference>
<keyword evidence="3" id="KW-1185">Reference proteome</keyword>
<dbReference type="Pfam" id="PF07238">
    <property type="entry name" value="PilZ"/>
    <property type="match status" value="1"/>
</dbReference>
<evidence type="ECO:0000313" key="3">
    <source>
        <dbReference type="Proteomes" id="UP000830116"/>
    </source>
</evidence>